<evidence type="ECO:0000313" key="2">
    <source>
        <dbReference type="Proteomes" id="UP001162060"/>
    </source>
</evidence>
<protein>
    <submittedName>
        <fullName evidence="1">Uncharacterized protein</fullName>
    </submittedName>
</protein>
<dbReference type="Proteomes" id="UP001162060">
    <property type="component" value="Unassembled WGS sequence"/>
</dbReference>
<dbReference type="AlphaFoldDB" id="A0AAV1ULZ0"/>
<gene>
    <name evidence="1" type="ORF">PM001_LOCUS19575</name>
</gene>
<organism evidence="1 2">
    <name type="scientific">Peronospora matthiolae</name>
    <dbReference type="NCBI Taxonomy" id="2874970"/>
    <lineage>
        <taxon>Eukaryota</taxon>
        <taxon>Sar</taxon>
        <taxon>Stramenopiles</taxon>
        <taxon>Oomycota</taxon>
        <taxon>Peronosporomycetes</taxon>
        <taxon>Peronosporales</taxon>
        <taxon>Peronosporaceae</taxon>
        <taxon>Peronospora</taxon>
    </lineage>
</organism>
<proteinExistence type="predicted"/>
<accession>A0AAV1ULZ0</accession>
<comment type="caution">
    <text evidence="1">The sequence shown here is derived from an EMBL/GenBank/DDBJ whole genome shotgun (WGS) entry which is preliminary data.</text>
</comment>
<dbReference type="EMBL" id="CAKLBY020000210">
    <property type="protein sequence ID" value="CAK7934425.1"/>
    <property type="molecule type" value="Genomic_DNA"/>
</dbReference>
<evidence type="ECO:0000313" key="1">
    <source>
        <dbReference type="EMBL" id="CAK7934425.1"/>
    </source>
</evidence>
<name>A0AAV1ULZ0_9STRA</name>
<sequence>MLDITCLQETSVPVNVLAMESERGTVRRSRYSFTPVQADILTAGIPDGALDRSLDGCDCNSG</sequence>
<reference evidence="1" key="1">
    <citation type="submission" date="2024-01" db="EMBL/GenBank/DDBJ databases">
        <authorList>
            <person name="Webb A."/>
        </authorList>
    </citation>
    <scope>NUCLEOTIDE SEQUENCE</scope>
    <source>
        <strain evidence="1">Pm1</strain>
    </source>
</reference>